<dbReference type="Proteomes" id="UP000218702">
    <property type="component" value="Chromosome"/>
</dbReference>
<protein>
    <recommendedName>
        <fullName evidence="1">Double-GTPase 1 domain-containing protein</fullName>
    </recommendedName>
</protein>
<gene>
    <name evidence="2" type="ORF">NIES806_00270</name>
</gene>
<name>A0A1Z4UX72_9CYAN</name>
<organism evidence="2 3">
    <name type="scientific">Dolichospermum compactum NIES-806</name>
    <dbReference type="NCBI Taxonomy" id="1973481"/>
    <lineage>
        <taxon>Bacteria</taxon>
        <taxon>Bacillati</taxon>
        <taxon>Cyanobacteriota</taxon>
        <taxon>Cyanophyceae</taxon>
        <taxon>Nostocales</taxon>
        <taxon>Aphanizomenonaceae</taxon>
        <taxon>Dolichospermum</taxon>
        <taxon>Dolichospermum compactum</taxon>
    </lineage>
</organism>
<evidence type="ECO:0000259" key="1">
    <source>
        <dbReference type="Pfam" id="PF19975"/>
    </source>
</evidence>
<feature type="domain" description="Double-GTPase 1" evidence="1">
    <location>
        <begin position="43"/>
        <end position="195"/>
    </location>
</feature>
<keyword evidence="3" id="KW-1185">Reference proteome</keyword>
<dbReference type="InterPro" id="IPR045530">
    <property type="entry name" value="DO-GTPase1"/>
</dbReference>
<sequence>MGFACVDAIYNRQEIYEFRLKNFMKTQSTILKKQQLIGNDIRIIGSRKSGKTTYLASLLRLPEELKKQFPGLKITPTSDDAEELIGEAKNILEKGAVFAGTDIEYGDEPYFSFQIQIPTSKNSPGITLGLNVKDYSGETFEFAAIPHKASEFQEYVEDWLTAKSWMIMLTDWDASNDAKLYAPALNRLLTELSEQANVNETLNQLRVAVVISKCERGELWPCRLDAEEDLFRVRLKETYNVLKDKLPPSRLRFFACSSFGVMGDSSGQHDPRPNRYIPDDGSSAEFIAHLRDVEAWKPFGLISPLYWLSTGRVFHDECL</sequence>
<dbReference type="EMBL" id="AP018316">
    <property type="protein sequence ID" value="BAZ83847.1"/>
    <property type="molecule type" value="Genomic_DNA"/>
</dbReference>
<dbReference type="KEGG" id="dcm:NIES806_00270"/>
<evidence type="ECO:0000313" key="2">
    <source>
        <dbReference type="EMBL" id="BAZ83847.1"/>
    </source>
</evidence>
<proteinExistence type="predicted"/>
<evidence type="ECO:0000313" key="3">
    <source>
        <dbReference type="Proteomes" id="UP000218702"/>
    </source>
</evidence>
<reference evidence="2 3" key="1">
    <citation type="submission" date="2017-06" db="EMBL/GenBank/DDBJ databases">
        <title>Genome sequencing of cyanobaciteial culture collection at National Institute for Environmental Studies (NIES).</title>
        <authorList>
            <person name="Hirose Y."/>
            <person name="Shimura Y."/>
            <person name="Fujisawa T."/>
            <person name="Nakamura Y."/>
            <person name="Kawachi M."/>
        </authorList>
    </citation>
    <scope>NUCLEOTIDE SEQUENCE [LARGE SCALE GENOMIC DNA]</scope>
    <source>
        <strain evidence="2 3">NIES-806</strain>
    </source>
</reference>
<accession>A0A1Z4UX72</accession>
<dbReference type="Pfam" id="PF19975">
    <property type="entry name" value="DO-GTPase1"/>
    <property type="match status" value="1"/>
</dbReference>
<dbReference type="AlphaFoldDB" id="A0A1Z4UX72"/>